<organism evidence="1 2">
    <name type="scientific">Bacillus thuringiensis</name>
    <dbReference type="NCBI Taxonomy" id="1428"/>
    <lineage>
        <taxon>Bacteria</taxon>
        <taxon>Bacillati</taxon>
        <taxon>Bacillota</taxon>
        <taxon>Bacilli</taxon>
        <taxon>Bacillales</taxon>
        <taxon>Bacillaceae</taxon>
        <taxon>Bacillus</taxon>
        <taxon>Bacillus cereus group</taxon>
    </lineage>
</organism>
<dbReference type="RefSeq" id="WP_098517801.1">
    <property type="nucleotide sequence ID" value="NZ_NUVX01000089.1"/>
</dbReference>
<dbReference type="Proteomes" id="UP000224003">
    <property type="component" value="Unassembled WGS sequence"/>
</dbReference>
<accession>A0A9X6ZPZ2</accession>
<name>A0A9X6ZPZ2_BACTU</name>
<dbReference type="EMBL" id="NUVX01000089">
    <property type="protein sequence ID" value="PFJ27809.1"/>
    <property type="molecule type" value="Genomic_DNA"/>
</dbReference>
<evidence type="ECO:0000313" key="2">
    <source>
        <dbReference type="Proteomes" id="UP000224003"/>
    </source>
</evidence>
<evidence type="ECO:0000313" key="1">
    <source>
        <dbReference type="EMBL" id="PFJ27809.1"/>
    </source>
</evidence>
<sequence length="59" mass="7111">MKLENCYNCQDYNYKEEMELIDGYLYCYNCYEFCLDCGKAIPVTVNNKLCKNCTREKIR</sequence>
<protein>
    <submittedName>
        <fullName evidence="1">Uncharacterized protein</fullName>
    </submittedName>
</protein>
<reference evidence="1 2" key="1">
    <citation type="submission" date="2017-09" db="EMBL/GenBank/DDBJ databases">
        <title>Large-scale bioinformatics analysis of Bacillus genomes uncovers conserved roles of natural products in bacterial physiology.</title>
        <authorList>
            <consortium name="Agbiome Team Llc"/>
            <person name="Bleich R.M."/>
            <person name="Grubbs K.J."/>
            <person name="Santa Maria K.C."/>
            <person name="Allen S.E."/>
            <person name="Farag S."/>
            <person name="Shank E.A."/>
            <person name="Bowers A."/>
        </authorList>
    </citation>
    <scope>NUCLEOTIDE SEQUENCE [LARGE SCALE GENOMIC DNA]</scope>
    <source>
        <strain evidence="1 2">AFS085496</strain>
    </source>
</reference>
<gene>
    <name evidence="1" type="ORF">COJ15_33955</name>
</gene>
<dbReference type="AlphaFoldDB" id="A0A9X6ZPZ2"/>
<comment type="caution">
    <text evidence="1">The sequence shown here is derived from an EMBL/GenBank/DDBJ whole genome shotgun (WGS) entry which is preliminary data.</text>
</comment>
<proteinExistence type="predicted"/>